<gene>
    <name evidence="1" type="ORF">ACH5RR_015575</name>
</gene>
<sequence length="124" mass="14170">MIPLMSEALWIQEGPCGIPIQENVSILTYEQGQILNHDNSMPDQINIAWDSSTNLIQNAGDTFHISKFNNLHMGVVDDHHLRVRRHVHAKREPYTSTYNIVVHGDTILDRETLSAGFKTFFNEL</sequence>
<accession>A0ABD2ZTK6</accession>
<keyword evidence="2" id="KW-1185">Reference proteome</keyword>
<dbReference type="Proteomes" id="UP001630127">
    <property type="component" value="Unassembled WGS sequence"/>
</dbReference>
<evidence type="ECO:0000313" key="2">
    <source>
        <dbReference type="Proteomes" id="UP001630127"/>
    </source>
</evidence>
<dbReference type="EMBL" id="JBJUIK010000007">
    <property type="protein sequence ID" value="KAL3522741.1"/>
    <property type="molecule type" value="Genomic_DNA"/>
</dbReference>
<proteinExistence type="predicted"/>
<comment type="caution">
    <text evidence="1">The sequence shown here is derived from an EMBL/GenBank/DDBJ whole genome shotgun (WGS) entry which is preliminary data.</text>
</comment>
<evidence type="ECO:0000313" key="1">
    <source>
        <dbReference type="EMBL" id="KAL3522741.1"/>
    </source>
</evidence>
<name>A0ABD2ZTK6_9GENT</name>
<dbReference type="AlphaFoldDB" id="A0ABD2ZTK6"/>
<reference evidence="1 2" key="1">
    <citation type="submission" date="2024-11" db="EMBL/GenBank/DDBJ databases">
        <title>A near-complete genome assembly of Cinchona calisaya.</title>
        <authorList>
            <person name="Lian D.C."/>
            <person name="Zhao X.W."/>
            <person name="Wei L."/>
        </authorList>
    </citation>
    <scope>NUCLEOTIDE SEQUENCE [LARGE SCALE GENOMIC DNA]</scope>
    <source>
        <tissue evidence="1">Nenye</tissue>
    </source>
</reference>
<protein>
    <submittedName>
        <fullName evidence="1">Uncharacterized protein</fullName>
    </submittedName>
</protein>
<organism evidence="1 2">
    <name type="scientific">Cinchona calisaya</name>
    <dbReference type="NCBI Taxonomy" id="153742"/>
    <lineage>
        <taxon>Eukaryota</taxon>
        <taxon>Viridiplantae</taxon>
        <taxon>Streptophyta</taxon>
        <taxon>Embryophyta</taxon>
        <taxon>Tracheophyta</taxon>
        <taxon>Spermatophyta</taxon>
        <taxon>Magnoliopsida</taxon>
        <taxon>eudicotyledons</taxon>
        <taxon>Gunneridae</taxon>
        <taxon>Pentapetalae</taxon>
        <taxon>asterids</taxon>
        <taxon>lamiids</taxon>
        <taxon>Gentianales</taxon>
        <taxon>Rubiaceae</taxon>
        <taxon>Cinchonoideae</taxon>
        <taxon>Cinchoneae</taxon>
        <taxon>Cinchona</taxon>
    </lineage>
</organism>